<gene>
    <name evidence="2" type="ORF">BO71DRAFT_401643</name>
</gene>
<organism evidence="2 3">
    <name type="scientific">Aspergillus ellipticus CBS 707.79</name>
    <dbReference type="NCBI Taxonomy" id="1448320"/>
    <lineage>
        <taxon>Eukaryota</taxon>
        <taxon>Fungi</taxon>
        <taxon>Dikarya</taxon>
        <taxon>Ascomycota</taxon>
        <taxon>Pezizomycotina</taxon>
        <taxon>Eurotiomycetes</taxon>
        <taxon>Eurotiomycetidae</taxon>
        <taxon>Eurotiales</taxon>
        <taxon>Aspergillaceae</taxon>
        <taxon>Aspergillus</taxon>
        <taxon>Aspergillus subgen. Circumdati</taxon>
    </lineage>
</organism>
<proteinExistence type="predicted"/>
<dbReference type="AlphaFoldDB" id="A0A319D9I5"/>
<evidence type="ECO:0000313" key="3">
    <source>
        <dbReference type="Proteomes" id="UP000247810"/>
    </source>
</evidence>
<dbReference type="EMBL" id="KZ825955">
    <property type="protein sequence ID" value="PYH91127.1"/>
    <property type="molecule type" value="Genomic_DNA"/>
</dbReference>
<dbReference type="VEuPathDB" id="FungiDB:BO71DRAFT_401643"/>
<evidence type="ECO:0000256" key="1">
    <source>
        <dbReference type="SAM" id="MobiDB-lite"/>
    </source>
</evidence>
<protein>
    <submittedName>
        <fullName evidence="2">Uncharacterized protein</fullName>
    </submittedName>
</protein>
<accession>A0A319D9I5</accession>
<sequence>MALASGFSTGASSWPNPYKYGVQHSTIVYIPLSDSTLTPFPSEQPYRASPMGLRKKPLWVARHASLARANRRPDDACLPRQEQPDGPFGKRRRATHGSAANGRCPRWFLASDCIAIGRFGCSPGLIKAPPNQRRRCVLTRNHSVPSLGSPPWPRGGAQGSQARIHGCVVFWSLLHCVFHP</sequence>
<feature type="region of interest" description="Disordered" evidence="1">
    <location>
        <begin position="70"/>
        <end position="99"/>
    </location>
</feature>
<name>A0A319D9I5_9EURO</name>
<evidence type="ECO:0000313" key="2">
    <source>
        <dbReference type="EMBL" id="PYH91127.1"/>
    </source>
</evidence>
<reference evidence="2 3" key="1">
    <citation type="submission" date="2018-02" db="EMBL/GenBank/DDBJ databases">
        <title>The genomes of Aspergillus section Nigri reveals drivers in fungal speciation.</title>
        <authorList>
            <consortium name="DOE Joint Genome Institute"/>
            <person name="Vesth T.C."/>
            <person name="Nybo J."/>
            <person name="Theobald S."/>
            <person name="Brandl J."/>
            <person name="Frisvad J.C."/>
            <person name="Nielsen K.F."/>
            <person name="Lyhne E.K."/>
            <person name="Kogle M.E."/>
            <person name="Kuo A."/>
            <person name="Riley R."/>
            <person name="Clum A."/>
            <person name="Nolan M."/>
            <person name="Lipzen A."/>
            <person name="Salamov A."/>
            <person name="Henrissat B."/>
            <person name="Wiebenga A."/>
            <person name="De vries R.P."/>
            <person name="Grigoriev I.V."/>
            <person name="Mortensen U.H."/>
            <person name="Andersen M.R."/>
            <person name="Baker S.E."/>
        </authorList>
    </citation>
    <scope>NUCLEOTIDE SEQUENCE [LARGE SCALE GENOMIC DNA]</scope>
    <source>
        <strain evidence="2 3">CBS 707.79</strain>
    </source>
</reference>
<dbReference type="Proteomes" id="UP000247810">
    <property type="component" value="Unassembled WGS sequence"/>
</dbReference>
<keyword evidence="3" id="KW-1185">Reference proteome</keyword>